<dbReference type="PANTHER" id="PTHR47245">
    <property type="entry name" value="PEPTIDYLPROLYL ISOMERASE"/>
    <property type="match status" value="1"/>
</dbReference>
<dbReference type="InterPro" id="IPR046357">
    <property type="entry name" value="PPIase_dom_sf"/>
</dbReference>
<dbReference type="PANTHER" id="PTHR47245:SF2">
    <property type="entry name" value="PEPTIDYL-PROLYL CIS-TRANS ISOMERASE HP_0175-RELATED"/>
    <property type="match status" value="1"/>
</dbReference>
<dbReference type="KEGG" id="rhoz:GXP67_17250"/>
<feature type="chain" id="PRO_5025599706" description="PpiC domain-containing protein" evidence="2">
    <location>
        <begin position="24"/>
        <end position="130"/>
    </location>
</feature>
<dbReference type="GO" id="GO:0003755">
    <property type="term" value="F:peptidyl-prolyl cis-trans isomerase activity"/>
    <property type="evidence" value="ECO:0007669"/>
    <property type="project" value="UniProtKB-KW"/>
</dbReference>
<sequence>MKLNLLHVFFCVSGILLSVSSLAQTAEQAAFNEKESLAKARMIYKKLKQGEDFETLARVYSNDPGSAKVGGELGFAKPGKMVPPYEKVALSLNEGEISKPVKSEFGYHIIQLLEKSSDGYKSRHILIRAQ</sequence>
<evidence type="ECO:0000313" key="5">
    <source>
        <dbReference type="Proteomes" id="UP000480178"/>
    </source>
</evidence>
<dbReference type="InterPro" id="IPR023058">
    <property type="entry name" value="PPIase_PpiC_CS"/>
</dbReference>
<dbReference type="PROSITE" id="PS01096">
    <property type="entry name" value="PPIC_PPIASE_1"/>
    <property type="match status" value="1"/>
</dbReference>
<evidence type="ECO:0000259" key="3">
    <source>
        <dbReference type="PROSITE" id="PS50198"/>
    </source>
</evidence>
<dbReference type="InterPro" id="IPR050245">
    <property type="entry name" value="PrsA_foldase"/>
</dbReference>
<dbReference type="Pfam" id="PF13616">
    <property type="entry name" value="Rotamase_3"/>
    <property type="match status" value="1"/>
</dbReference>
<dbReference type="SUPFAM" id="SSF54534">
    <property type="entry name" value="FKBP-like"/>
    <property type="match status" value="1"/>
</dbReference>
<name>A0A6C0GKU0_9BACT</name>
<protein>
    <recommendedName>
        <fullName evidence="3">PpiC domain-containing protein</fullName>
    </recommendedName>
</protein>
<feature type="signal peptide" evidence="2">
    <location>
        <begin position="1"/>
        <end position="23"/>
    </location>
</feature>
<feature type="domain" description="PpiC" evidence="3">
    <location>
        <begin position="1"/>
        <end position="114"/>
    </location>
</feature>
<reference evidence="4 5" key="1">
    <citation type="submission" date="2020-01" db="EMBL/GenBank/DDBJ databases">
        <authorList>
            <person name="Kim M.K."/>
        </authorList>
    </citation>
    <scope>NUCLEOTIDE SEQUENCE [LARGE SCALE GENOMIC DNA]</scope>
    <source>
        <strain evidence="4 5">172606-1</strain>
    </source>
</reference>
<dbReference type="EMBL" id="CP048222">
    <property type="protein sequence ID" value="QHT68262.1"/>
    <property type="molecule type" value="Genomic_DNA"/>
</dbReference>
<accession>A0A6C0GKU0</accession>
<keyword evidence="5" id="KW-1185">Reference proteome</keyword>
<keyword evidence="1" id="KW-0697">Rotamase</keyword>
<evidence type="ECO:0000256" key="2">
    <source>
        <dbReference type="SAM" id="SignalP"/>
    </source>
</evidence>
<keyword evidence="1" id="KW-0413">Isomerase</keyword>
<proteinExistence type="predicted"/>
<keyword evidence="2" id="KW-0732">Signal</keyword>
<gene>
    <name evidence="4" type="ORF">GXP67_17250</name>
</gene>
<dbReference type="RefSeq" id="WP_162444277.1">
    <property type="nucleotide sequence ID" value="NZ_CP048222.1"/>
</dbReference>
<dbReference type="PROSITE" id="PS50198">
    <property type="entry name" value="PPIC_PPIASE_2"/>
    <property type="match status" value="1"/>
</dbReference>
<organism evidence="4 5">
    <name type="scientific">Rhodocytophaga rosea</name>
    <dbReference type="NCBI Taxonomy" id="2704465"/>
    <lineage>
        <taxon>Bacteria</taxon>
        <taxon>Pseudomonadati</taxon>
        <taxon>Bacteroidota</taxon>
        <taxon>Cytophagia</taxon>
        <taxon>Cytophagales</taxon>
        <taxon>Rhodocytophagaceae</taxon>
        <taxon>Rhodocytophaga</taxon>
    </lineage>
</organism>
<dbReference type="Gene3D" id="3.10.50.40">
    <property type="match status" value="1"/>
</dbReference>
<dbReference type="AlphaFoldDB" id="A0A6C0GKU0"/>
<evidence type="ECO:0000313" key="4">
    <source>
        <dbReference type="EMBL" id="QHT68262.1"/>
    </source>
</evidence>
<evidence type="ECO:0000256" key="1">
    <source>
        <dbReference type="PROSITE-ProRule" id="PRU00278"/>
    </source>
</evidence>
<dbReference type="Proteomes" id="UP000480178">
    <property type="component" value="Chromosome"/>
</dbReference>
<dbReference type="InterPro" id="IPR000297">
    <property type="entry name" value="PPIase_PpiC"/>
</dbReference>